<accession>A0A6C0K5P4</accession>
<organism evidence="1">
    <name type="scientific">viral metagenome</name>
    <dbReference type="NCBI Taxonomy" id="1070528"/>
    <lineage>
        <taxon>unclassified sequences</taxon>
        <taxon>metagenomes</taxon>
        <taxon>organismal metagenomes</taxon>
    </lineage>
</organism>
<name>A0A6C0K5P4_9ZZZZ</name>
<reference evidence="1" key="1">
    <citation type="journal article" date="2020" name="Nature">
        <title>Giant virus diversity and host interactions through global metagenomics.</title>
        <authorList>
            <person name="Schulz F."/>
            <person name="Roux S."/>
            <person name="Paez-Espino D."/>
            <person name="Jungbluth S."/>
            <person name="Walsh D.A."/>
            <person name="Denef V.J."/>
            <person name="McMahon K.D."/>
            <person name="Konstantinidis K.T."/>
            <person name="Eloe-Fadrosh E.A."/>
            <person name="Kyrpides N.C."/>
            <person name="Woyke T."/>
        </authorList>
    </citation>
    <scope>NUCLEOTIDE SEQUENCE</scope>
    <source>
        <strain evidence="1">GVMAG-S-1101169-75</strain>
    </source>
</reference>
<evidence type="ECO:0000313" key="1">
    <source>
        <dbReference type="EMBL" id="QHU11568.1"/>
    </source>
</evidence>
<proteinExistence type="predicted"/>
<sequence length="148" mass="17207">MSPQIKKYLNPETHRWVRQGGAVYNDLVHRGVLKPQAPYKMMPSYKPPTEDSYRVPENFANYPVDHSNISWGQNKPDSVGQRRELFNQCGESCFLIPDPNNLKFPICNKTMPCTYNCRGLRAAKSRAGEWKYKKVLQRAHQLSDRFEC</sequence>
<dbReference type="AlphaFoldDB" id="A0A6C0K5P4"/>
<protein>
    <submittedName>
        <fullName evidence="1">Uncharacterized protein</fullName>
    </submittedName>
</protein>
<dbReference type="EMBL" id="MN740786">
    <property type="protein sequence ID" value="QHU11568.1"/>
    <property type="molecule type" value="Genomic_DNA"/>
</dbReference>